<comment type="caution">
    <text evidence="2">The sequence shown here is derived from an EMBL/GenBank/DDBJ whole genome shotgun (WGS) entry which is preliminary data.</text>
</comment>
<name>A0A150XIZ6_ROSEK</name>
<dbReference type="InterPro" id="IPR021457">
    <property type="entry name" value="DUF3108"/>
</dbReference>
<reference evidence="2" key="1">
    <citation type="submission" date="2016-01" db="EMBL/GenBank/DDBJ databases">
        <title>Genome sequencing of Roseivirga ehrenbergii KMM 6017.</title>
        <authorList>
            <person name="Selvaratnam C."/>
            <person name="Thevarajoo S."/>
            <person name="Goh K.M."/>
            <person name="Ee R."/>
            <person name="Chan K.-G."/>
            <person name="Chong C.S."/>
        </authorList>
    </citation>
    <scope>NUCLEOTIDE SEQUENCE [LARGE SCALE GENOMIC DNA]</scope>
    <source>
        <strain evidence="2">KMM 6017</strain>
    </source>
</reference>
<proteinExistence type="predicted"/>
<dbReference type="OrthoDB" id="6057441at2"/>
<gene>
    <name evidence="2" type="ORF">MB14_18045</name>
</gene>
<evidence type="ECO:0000256" key="1">
    <source>
        <dbReference type="SAM" id="SignalP"/>
    </source>
</evidence>
<sequence length="247" mass="28682">MKKTTQILILISMIFSWQLNAQVVDTIRVGDHFKMINQLEMGTTKDIIFTEVAGVVRSVSLKTKSTEKVNINGIDYLAFRHSWTTGSPETSGDFYYLCEPETLKPVQHIRNTKQNGKEAFSFQGMKIVGLDSAKDNSKQDFSLELTEPTYNWEIDLETYSLLPMKMGYEAVMNFYHPRGTAPNFYRLKIIGDEKLMLPDGRELDCWILFTDYGGTQPTKFWYTKTNQNFIKMKGKYKQLTIRKERIF</sequence>
<keyword evidence="1" id="KW-0732">Signal</keyword>
<protein>
    <recommendedName>
        <fullName evidence="4">DUF3108 domain-containing protein</fullName>
    </recommendedName>
</protein>
<keyword evidence="3" id="KW-1185">Reference proteome</keyword>
<evidence type="ECO:0000313" key="3">
    <source>
        <dbReference type="Proteomes" id="UP000075583"/>
    </source>
</evidence>
<dbReference type="RefSeq" id="WP_062591036.1">
    <property type="nucleotide sequence ID" value="NZ_LQZQ01000009.1"/>
</dbReference>
<accession>A0A150XIZ6</accession>
<evidence type="ECO:0000313" key="2">
    <source>
        <dbReference type="EMBL" id="KYG78632.1"/>
    </source>
</evidence>
<dbReference type="EMBL" id="LQZQ01000009">
    <property type="protein sequence ID" value="KYG78632.1"/>
    <property type="molecule type" value="Genomic_DNA"/>
</dbReference>
<organism evidence="2 3">
    <name type="scientific">Roseivirga ehrenbergii (strain DSM 102268 / JCM 13514 / KCTC 12282 / NCIMB 14502 / KMM 6017)</name>
    <dbReference type="NCBI Taxonomy" id="279360"/>
    <lineage>
        <taxon>Bacteria</taxon>
        <taxon>Pseudomonadati</taxon>
        <taxon>Bacteroidota</taxon>
        <taxon>Cytophagia</taxon>
        <taxon>Cytophagales</taxon>
        <taxon>Roseivirgaceae</taxon>
        <taxon>Roseivirga</taxon>
    </lineage>
</organism>
<dbReference type="Pfam" id="PF11306">
    <property type="entry name" value="DUF3108"/>
    <property type="match status" value="1"/>
</dbReference>
<dbReference type="AlphaFoldDB" id="A0A150XIZ6"/>
<dbReference type="Proteomes" id="UP000075583">
    <property type="component" value="Unassembled WGS sequence"/>
</dbReference>
<evidence type="ECO:0008006" key="4">
    <source>
        <dbReference type="Google" id="ProtNLM"/>
    </source>
</evidence>
<dbReference type="STRING" id="279360.MB14_18045"/>
<feature type="signal peptide" evidence="1">
    <location>
        <begin position="1"/>
        <end position="21"/>
    </location>
</feature>
<feature type="chain" id="PRO_5007574808" description="DUF3108 domain-containing protein" evidence="1">
    <location>
        <begin position="22"/>
        <end position="247"/>
    </location>
</feature>